<accession>A0A150H4K5</accession>
<name>A0A150H4K5_GONPE</name>
<comment type="caution">
    <text evidence="2">The sequence shown here is derived from an EMBL/GenBank/DDBJ whole genome shotgun (WGS) entry which is preliminary data.</text>
</comment>
<protein>
    <submittedName>
        <fullName evidence="2">Uncharacterized protein</fullName>
    </submittedName>
</protein>
<keyword evidence="3" id="KW-1185">Reference proteome</keyword>
<dbReference type="EMBL" id="LSYV01000001">
    <property type="protein sequence ID" value="KXZ57069.1"/>
    <property type="molecule type" value="Genomic_DNA"/>
</dbReference>
<feature type="transmembrane region" description="Helical" evidence="1">
    <location>
        <begin position="93"/>
        <end position="116"/>
    </location>
</feature>
<reference evidence="3" key="1">
    <citation type="journal article" date="2016" name="Nat. Commun.">
        <title>The Gonium pectorale genome demonstrates co-option of cell cycle regulation during the evolution of multicellularity.</title>
        <authorList>
            <person name="Hanschen E.R."/>
            <person name="Marriage T.N."/>
            <person name="Ferris P.J."/>
            <person name="Hamaji T."/>
            <person name="Toyoda A."/>
            <person name="Fujiyama A."/>
            <person name="Neme R."/>
            <person name="Noguchi H."/>
            <person name="Minakuchi Y."/>
            <person name="Suzuki M."/>
            <person name="Kawai-Toyooka H."/>
            <person name="Smith D.R."/>
            <person name="Sparks H."/>
            <person name="Anderson J."/>
            <person name="Bakaric R."/>
            <person name="Luria V."/>
            <person name="Karger A."/>
            <person name="Kirschner M.W."/>
            <person name="Durand P.M."/>
            <person name="Michod R.E."/>
            <person name="Nozaki H."/>
            <person name="Olson B.J."/>
        </authorList>
    </citation>
    <scope>NUCLEOTIDE SEQUENCE [LARGE SCALE GENOMIC DNA]</scope>
    <source>
        <strain evidence="3">NIES-2863</strain>
    </source>
</reference>
<keyword evidence="1" id="KW-0812">Transmembrane</keyword>
<keyword evidence="1" id="KW-0472">Membrane</keyword>
<evidence type="ECO:0000313" key="2">
    <source>
        <dbReference type="EMBL" id="KXZ57069.1"/>
    </source>
</evidence>
<evidence type="ECO:0000313" key="3">
    <source>
        <dbReference type="Proteomes" id="UP000075714"/>
    </source>
</evidence>
<evidence type="ECO:0000256" key="1">
    <source>
        <dbReference type="SAM" id="Phobius"/>
    </source>
</evidence>
<dbReference type="AlphaFoldDB" id="A0A150H4K5"/>
<organism evidence="2 3">
    <name type="scientific">Gonium pectorale</name>
    <name type="common">Green alga</name>
    <dbReference type="NCBI Taxonomy" id="33097"/>
    <lineage>
        <taxon>Eukaryota</taxon>
        <taxon>Viridiplantae</taxon>
        <taxon>Chlorophyta</taxon>
        <taxon>core chlorophytes</taxon>
        <taxon>Chlorophyceae</taxon>
        <taxon>CS clade</taxon>
        <taxon>Chlamydomonadales</taxon>
        <taxon>Volvocaceae</taxon>
        <taxon>Gonium</taxon>
    </lineage>
</organism>
<proteinExistence type="predicted"/>
<dbReference type="Proteomes" id="UP000075714">
    <property type="component" value="Unassembled WGS sequence"/>
</dbReference>
<sequence length="131" mass="14398">MVTSSADEALPPQVTQAIINAGLAQPGGNERLHIHVHKHHQHHHYHHRDLQPVPQEPARIQQHEMDNRYLQPVRKGPAALQQELDVTHTLQTFLWGGIASMALIAAGLVIGTPAAARVHKSVMAALNPSRD</sequence>
<gene>
    <name evidence="2" type="ORF">GPECTOR_5000g1296</name>
</gene>
<keyword evidence="1" id="KW-1133">Transmembrane helix</keyword>